<organism evidence="2 3">
    <name type="scientific">Exophiala bonariae</name>
    <dbReference type="NCBI Taxonomy" id="1690606"/>
    <lineage>
        <taxon>Eukaryota</taxon>
        <taxon>Fungi</taxon>
        <taxon>Dikarya</taxon>
        <taxon>Ascomycota</taxon>
        <taxon>Pezizomycotina</taxon>
        <taxon>Eurotiomycetes</taxon>
        <taxon>Chaetothyriomycetidae</taxon>
        <taxon>Chaetothyriales</taxon>
        <taxon>Herpotrichiellaceae</taxon>
        <taxon>Exophiala</taxon>
    </lineage>
</organism>
<name>A0AAV9MVJ7_9EURO</name>
<protein>
    <recommendedName>
        <fullName evidence="4">EXPERA domain-containing protein</fullName>
    </recommendedName>
</protein>
<keyword evidence="1" id="KW-1133">Transmembrane helix</keyword>
<accession>A0AAV9MVJ7</accession>
<feature type="transmembrane region" description="Helical" evidence="1">
    <location>
        <begin position="90"/>
        <end position="112"/>
    </location>
</feature>
<dbReference type="RefSeq" id="XP_064701105.1">
    <property type="nucleotide sequence ID" value="XM_064852641.1"/>
</dbReference>
<keyword evidence="3" id="KW-1185">Reference proteome</keyword>
<dbReference type="PANTHER" id="PTHR37919:SF2">
    <property type="entry name" value="EXPERA DOMAIN-CONTAINING PROTEIN"/>
    <property type="match status" value="1"/>
</dbReference>
<dbReference type="AlphaFoldDB" id="A0AAV9MVJ7"/>
<gene>
    <name evidence="2" type="ORF">LTR84_009099</name>
</gene>
<dbReference type="Proteomes" id="UP001358417">
    <property type="component" value="Unassembled WGS sequence"/>
</dbReference>
<evidence type="ECO:0008006" key="4">
    <source>
        <dbReference type="Google" id="ProtNLM"/>
    </source>
</evidence>
<evidence type="ECO:0000313" key="2">
    <source>
        <dbReference type="EMBL" id="KAK5045481.1"/>
    </source>
</evidence>
<evidence type="ECO:0000256" key="1">
    <source>
        <dbReference type="SAM" id="Phobius"/>
    </source>
</evidence>
<feature type="transmembrane region" description="Helical" evidence="1">
    <location>
        <begin position="132"/>
        <end position="153"/>
    </location>
</feature>
<dbReference type="PANTHER" id="PTHR37919">
    <property type="entry name" value="PROTEIN CBG05606"/>
    <property type="match status" value="1"/>
</dbReference>
<keyword evidence="1" id="KW-0812">Transmembrane</keyword>
<dbReference type="GeneID" id="89977260"/>
<proteinExistence type="predicted"/>
<dbReference type="EMBL" id="JAVRRD010000036">
    <property type="protein sequence ID" value="KAK5045481.1"/>
    <property type="molecule type" value="Genomic_DNA"/>
</dbReference>
<keyword evidence="1" id="KW-0472">Membrane</keyword>
<comment type="caution">
    <text evidence="2">The sequence shown here is derived from an EMBL/GenBank/DDBJ whole genome shotgun (WGS) entry which is preliminary data.</text>
</comment>
<reference evidence="2 3" key="1">
    <citation type="submission" date="2023-08" db="EMBL/GenBank/DDBJ databases">
        <title>Black Yeasts Isolated from many extreme environments.</title>
        <authorList>
            <person name="Coleine C."/>
            <person name="Stajich J.E."/>
            <person name="Selbmann L."/>
        </authorList>
    </citation>
    <scope>NUCLEOTIDE SEQUENCE [LARGE SCALE GENOMIC DNA]</scope>
    <source>
        <strain evidence="2 3">CCFEE 5792</strain>
    </source>
</reference>
<sequence length="169" mass="19159">MPGGWLHKPIWAPYELYGRVDYVYGWPAWNSHDGFNAARGFLNLVETLLYLRYLWTVWKKSTSARALFAARNVTEFYGGSARTLVSGPEVAAAVLVLWSATVMTLSKSVLYWPQEYFGDYSHIGHNDWSTLTWIWVIPNGFWLAFPTYMVYVLGLELVVGLNGGTAEGH</sequence>
<evidence type="ECO:0000313" key="3">
    <source>
        <dbReference type="Proteomes" id="UP001358417"/>
    </source>
</evidence>